<dbReference type="OrthoDB" id="2692963at2759"/>
<evidence type="ECO:0000313" key="4">
    <source>
        <dbReference type="Proteomes" id="UP000054217"/>
    </source>
</evidence>
<reference evidence="3 4" key="1">
    <citation type="submission" date="2014-04" db="EMBL/GenBank/DDBJ databases">
        <authorList>
            <consortium name="DOE Joint Genome Institute"/>
            <person name="Kuo A."/>
            <person name="Kohler A."/>
            <person name="Costa M.D."/>
            <person name="Nagy L.G."/>
            <person name="Floudas D."/>
            <person name="Copeland A."/>
            <person name="Barry K.W."/>
            <person name="Cichocki N."/>
            <person name="Veneault-Fourrey C."/>
            <person name="LaButti K."/>
            <person name="Lindquist E.A."/>
            <person name="Lipzen A."/>
            <person name="Lundell T."/>
            <person name="Morin E."/>
            <person name="Murat C."/>
            <person name="Sun H."/>
            <person name="Tunlid A."/>
            <person name="Henrissat B."/>
            <person name="Grigoriev I.V."/>
            <person name="Hibbett D.S."/>
            <person name="Martin F."/>
            <person name="Nordberg H.P."/>
            <person name="Cantor M.N."/>
            <person name="Hua S.X."/>
        </authorList>
    </citation>
    <scope>NUCLEOTIDE SEQUENCE [LARGE SCALE GENOMIC DNA]</scope>
    <source>
        <strain evidence="3 4">Marx 270</strain>
    </source>
</reference>
<feature type="transmembrane region" description="Helical" evidence="2">
    <location>
        <begin position="55"/>
        <end position="75"/>
    </location>
</feature>
<evidence type="ECO:0000313" key="3">
    <source>
        <dbReference type="EMBL" id="KIO14310.1"/>
    </source>
</evidence>
<dbReference type="AlphaFoldDB" id="A0A0C3PJH2"/>
<dbReference type="Proteomes" id="UP000054217">
    <property type="component" value="Unassembled WGS sequence"/>
</dbReference>
<protein>
    <submittedName>
        <fullName evidence="3">Uncharacterized protein</fullName>
    </submittedName>
</protein>
<dbReference type="HOGENOM" id="CLU_1094592_0_0_1"/>
<keyword evidence="2" id="KW-0812">Transmembrane</keyword>
<sequence>MVTGIAPQSSLPTTSMAFGGGAVTVPAAVQTAVTPSSTVSSDSGSSESAADSTDYFFGFIVTFVVLLLLFVSCGLGSRRRSALLRPLWVRNLEADHDGADFGSGGLFLGDRPGWGQGKSAQLTRPVCWETWLLPRPDEQISPQWKDLQPISATFVRPTSSVGLRGRSKISPPTSLPLSAAADSRSPAASQPSLSVFTQVRSWIASEPSCPHPPEPPPLPVLPPPNAIKIAVMISTPSPFTSRQCTQGKGEGPSSLIYPTLGDSISGGYEIGLIQLPWTSGEVK</sequence>
<dbReference type="EMBL" id="KN831945">
    <property type="protein sequence ID" value="KIO14310.1"/>
    <property type="molecule type" value="Genomic_DNA"/>
</dbReference>
<feature type="region of interest" description="Disordered" evidence="1">
    <location>
        <begin position="162"/>
        <end position="192"/>
    </location>
</feature>
<dbReference type="InParanoid" id="A0A0C3PJH2"/>
<evidence type="ECO:0000256" key="1">
    <source>
        <dbReference type="SAM" id="MobiDB-lite"/>
    </source>
</evidence>
<keyword evidence="2" id="KW-0472">Membrane</keyword>
<name>A0A0C3PJH2_PISTI</name>
<keyword evidence="4" id="KW-1185">Reference proteome</keyword>
<feature type="compositionally biased region" description="Low complexity" evidence="1">
    <location>
        <begin position="175"/>
        <end position="192"/>
    </location>
</feature>
<reference evidence="4" key="2">
    <citation type="submission" date="2015-01" db="EMBL/GenBank/DDBJ databases">
        <title>Evolutionary Origins and Diversification of the Mycorrhizal Mutualists.</title>
        <authorList>
            <consortium name="DOE Joint Genome Institute"/>
            <consortium name="Mycorrhizal Genomics Consortium"/>
            <person name="Kohler A."/>
            <person name="Kuo A."/>
            <person name="Nagy L.G."/>
            <person name="Floudas D."/>
            <person name="Copeland A."/>
            <person name="Barry K.W."/>
            <person name="Cichocki N."/>
            <person name="Veneault-Fourrey C."/>
            <person name="LaButti K."/>
            <person name="Lindquist E.A."/>
            <person name="Lipzen A."/>
            <person name="Lundell T."/>
            <person name="Morin E."/>
            <person name="Murat C."/>
            <person name="Riley R."/>
            <person name="Ohm R."/>
            <person name="Sun H."/>
            <person name="Tunlid A."/>
            <person name="Henrissat B."/>
            <person name="Grigoriev I.V."/>
            <person name="Hibbett D.S."/>
            <person name="Martin F."/>
        </authorList>
    </citation>
    <scope>NUCLEOTIDE SEQUENCE [LARGE SCALE GENOMIC DNA]</scope>
    <source>
        <strain evidence="4">Marx 270</strain>
    </source>
</reference>
<organism evidence="3 4">
    <name type="scientific">Pisolithus tinctorius Marx 270</name>
    <dbReference type="NCBI Taxonomy" id="870435"/>
    <lineage>
        <taxon>Eukaryota</taxon>
        <taxon>Fungi</taxon>
        <taxon>Dikarya</taxon>
        <taxon>Basidiomycota</taxon>
        <taxon>Agaricomycotina</taxon>
        <taxon>Agaricomycetes</taxon>
        <taxon>Agaricomycetidae</taxon>
        <taxon>Boletales</taxon>
        <taxon>Sclerodermatineae</taxon>
        <taxon>Pisolithaceae</taxon>
        <taxon>Pisolithus</taxon>
    </lineage>
</organism>
<evidence type="ECO:0000256" key="2">
    <source>
        <dbReference type="SAM" id="Phobius"/>
    </source>
</evidence>
<keyword evidence="2" id="KW-1133">Transmembrane helix</keyword>
<accession>A0A0C3PJH2</accession>
<proteinExistence type="predicted"/>
<gene>
    <name evidence="3" type="ORF">M404DRAFT_473603</name>
</gene>